<dbReference type="AlphaFoldDB" id="A0A3P7PLR1"/>
<protein>
    <recommendedName>
        <fullName evidence="12">PHD-type domain-containing protein</fullName>
    </recommendedName>
</protein>
<dbReference type="Pfam" id="PF00439">
    <property type="entry name" value="Bromodomain"/>
    <property type="match status" value="1"/>
</dbReference>
<dbReference type="OrthoDB" id="784962at2759"/>
<dbReference type="InterPro" id="IPR011011">
    <property type="entry name" value="Znf_FYVE_PHD"/>
</dbReference>
<keyword evidence="4 5" id="KW-0103">Bromodomain</keyword>
<dbReference type="PROSITE" id="PS50014">
    <property type="entry name" value="BROMODOMAIN_2"/>
    <property type="match status" value="1"/>
</dbReference>
<dbReference type="GO" id="GO:0008270">
    <property type="term" value="F:zinc ion binding"/>
    <property type="evidence" value="ECO:0007669"/>
    <property type="project" value="UniProtKB-KW"/>
</dbReference>
<dbReference type="PROSITE" id="PS50016">
    <property type="entry name" value="ZF_PHD_2"/>
    <property type="match status" value="2"/>
</dbReference>
<dbReference type="PANTHER" id="PTHR45975">
    <property type="entry name" value="NUCLEOSOME-REMODELING FACTOR SUBUNIT BPTF"/>
    <property type="match status" value="1"/>
</dbReference>
<keyword evidence="1" id="KW-0479">Metal-binding</keyword>
<dbReference type="GO" id="GO:0000978">
    <property type="term" value="F:RNA polymerase II cis-regulatory region sequence-specific DNA binding"/>
    <property type="evidence" value="ECO:0007669"/>
    <property type="project" value="TreeGrafter"/>
</dbReference>
<dbReference type="InterPro" id="IPR036427">
    <property type="entry name" value="Bromodomain-like_sf"/>
</dbReference>
<proteinExistence type="predicted"/>
<gene>
    <name evidence="10" type="ORF">DME_LOCUS5223</name>
</gene>
<dbReference type="InterPro" id="IPR001487">
    <property type="entry name" value="Bromodomain"/>
</dbReference>
<dbReference type="EMBL" id="UYYG01001152">
    <property type="protein sequence ID" value="VDN55250.1"/>
    <property type="molecule type" value="Genomic_DNA"/>
</dbReference>
<dbReference type="SMART" id="SM00249">
    <property type="entry name" value="PHD"/>
    <property type="match status" value="2"/>
</dbReference>
<evidence type="ECO:0000256" key="3">
    <source>
        <dbReference type="ARBA" id="ARBA00022833"/>
    </source>
</evidence>
<dbReference type="Gene3D" id="3.30.40.10">
    <property type="entry name" value="Zinc/RING finger domain, C3HC4 (zinc finger)"/>
    <property type="match status" value="2"/>
</dbReference>
<dbReference type="SUPFAM" id="SSF47370">
    <property type="entry name" value="Bromodomain"/>
    <property type="match status" value="1"/>
</dbReference>
<dbReference type="InterPro" id="IPR019786">
    <property type="entry name" value="Zinc_finger_PHD-type_CS"/>
</dbReference>
<dbReference type="PROSITE" id="PS01359">
    <property type="entry name" value="ZF_PHD_1"/>
    <property type="match status" value="2"/>
</dbReference>
<dbReference type="Gene3D" id="1.20.920.10">
    <property type="entry name" value="Bromodomain-like"/>
    <property type="match status" value="1"/>
</dbReference>
<dbReference type="PRINTS" id="PR00503">
    <property type="entry name" value="BROMODOMAIN"/>
</dbReference>
<sequence>MRRKRKQIEAKPTIERNSGSTRRASTAEENDKIDPNANHCLCNQPYDPKKFYIRCDICNRWFHGRCVKITEKQSKKMSDWSCNDCVNEQKSDQYLHVILSKFNESCIIISDIFLKEIYCVCKTPYDDKRFYVGCDGCQGWFHPECVGTTQMEVTKISEYLCPKCINNTHNSSESNFSVNSSIQLHRGDYKHLLRIYELLFKHRNSWPFREPVDQKKYPNYYQVIKKPMALSDVYNKMKELGYEYLSDFIADISQIFDNARMFNPKGSPIYNCAEILDKKFREEIIRMKGVYSETVHLGRLDSFFV</sequence>
<dbReference type="STRING" id="318479.A0A3P7PLR1"/>
<feature type="domain" description="PHD-type" evidence="9">
    <location>
        <begin position="116"/>
        <end position="167"/>
    </location>
</feature>
<dbReference type="InterPro" id="IPR019787">
    <property type="entry name" value="Znf_PHD-finger"/>
</dbReference>
<evidence type="ECO:0000256" key="6">
    <source>
        <dbReference type="PROSITE-ProRule" id="PRU00146"/>
    </source>
</evidence>
<dbReference type="InterPro" id="IPR013083">
    <property type="entry name" value="Znf_RING/FYVE/PHD"/>
</dbReference>
<keyword evidence="3" id="KW-0862">Zinc</keyword>
<dbReference type="Proteomes" id="UP000274756">
    <property type="component" value="Unassembled WGS sequence"/>
</dbReference>
<feature type="compositionally biased region" description="Polar residues" evidence="7">
    <location>
        <begin position="15"/>
        <end position="24"/>
    </location>
</feature>
<accession>A0A3P7PLR1</accession>
<organism evidence="10 11">
    <name type="scientific">Dracunculus medinensis</name>
    <name type="common">Guinea worm</name>
    <dbReference type="NCBI Taxonomy" id="318479"/>
    <lineage>
        <taxon>Eukaryota</taxon>
        <taxon>Metazoa</taxon>
        <taxon>Ecdysozoa</taxon>
        <taxon>Nematoda</taxon>
        <taxon>Chromadorea</taxon>
        <taxon>Rhabditida</taxon>
        <taxon>Spirurina</taxon>
        <taxon>Dracunculoidea</taxon>
        <taxon>Dracunculidae</taxon>
        <taxon>Dracunculus</taxon>
    </lineage>
</organism>
<dbReference type="InterPro" id="IPR018359">
    <property type="entry name" value="Bromodomain_CS"/>
</dbReference>
<evidence type="ECO:0000313" key="10">
    <source>
        <dbReference type="EMBL" id="VDN55250.1"/>
    </source>
</evidence>
<evidence type="ECO:0000256" key="4">
    <source>
        <dbReference type="ARBA" id="ARBA00023117"/>
    </source>
</evidence>
<keyword evidence="2 6" id="KW-0863">Zinc-finger</keyword>
<name>A0A3P7PLR1_DRAME</name>
<dbReference type="InterPro" id="IPR001965">
    <property type="entry name" value="Znf_PHD"/>
</dbReference>
<feature type="region of interest" description="Disordered" evidence="7">
    <location>
        <begin position="1"/>
        <end position="30"/>
    </location>
</feature>
<dbReference type="SMART" id="SM00297">
    <property type="entry name" value="BROMO"/>
    <property type="match status" value="1"/>
</dbReference>
<evidence type="ECO:0008006" key="12">
    <source>
        <dbReference type="Google" id="ProtNLM"/>
    </source>
</evidence>
<dbReference type="InterPro" id="IPR038028">
    <property type="entry name" value="BPTF"/>
</dbReference>
<dbReference type="SUPFAM" id="SSF57903">
    <property type="entry name" value="FYVE/PHD zinc finger"/>
    <property type="match status" value="2"/>
</dbReference>
<evidence type="ECO:0000313" key="11">
    <source>
        <dbReference type="Proteomes" id="UP000274756"/>
    </source>
</evidence>
<keyword evidence="11" id="KW-1185">Reference proteome</keyword>
<evidence type="ECO:0000256" key="7">
    <source>
        <dbReference type="SAM" id="MobiDB-lite"/>
    </source>
</evidence>
<evidence type="ECO:0000259" key="8">
    <source>
        <dbReference type="PROSITE" id="PS50014"/>
    </source>
</evidence>
<evidence type="ECO:0000256" key="5">
    <source>
        <dbReference type="PROSITE-ProRule" id="PRU00035"/>
    </source>
</evidence>
<evidence type="ECO:0000256" key="1">
    <source>
        <dbReference type="ARBA" id="ARBA00022723"/>
    </source>
</evidence>
<dbReference type="CDD" id="cd15560">
    <property type="entry name" value="PHD2_3_BPTF"/>
    <property type="match status" value="1"/>
</dbReference>
<dbReference type="PROSITE" id="PS00633">
    <property type="entry name" value="BROMODOMAIN_1"/>
    <property type="match status" value="1"/>
</dbReference>
<dbReference type="PANTHER" id="PTHR45975:SF2">
    <property type="entry name" value="NUCLEOSOME-REMODELING FACTOR SUBUNIT BPTF"/>
    <property type="match status" value="1"/>
</dbReference>
<reference evidence="10 11" key="1">
    <citation type="submission" date="2018-11" db="EMBL/GenBank/DDBJ databases">
        <authorList>
            <consortium name="Pathogen Informatics"/>
        </authorList>
    </citation>
    <scope>NUCLEOTIDE SEQUENCE [LARGE SCALE GENOMIC DNA]</scope>
</reference>
<dbReference type="GO" id="GO:0016589">
    <property type="term" value="C:NURF complex"/>
    <property type="evidence" value="ECO:0007669"/>
    <property type="project" value="InterPro"/>
</dbReference>
<dbReference type="GO" id="GO:0006357">
    <property type="term" value="P:regulation of transcription by RNA polymerase II"/>
    <property type="evidence" value="ECO:0007669"/>
    <property type="project" value="InterPro"/>
</dbReference>
<feature type="domain" description="Bromo" evidence="8">
    <location>
        <begin position="200"/>
        <end position="270"/>
    </location>
</feature>
<feature type="domain" description="PHD-type" evidence="9">
    <location>
        <begin position="37"/>
        <end position="88"/>
    </location>
</feature>
<evidence type="ECO:0000256" key="2">
    <source>
        <dbReference type="ARBA" id="ARBA00022771"/>
    </source>
</evidence>
<dbReference type="Pfam" id="PF00628">
    <property type="entry name" value="PHD"/>
    <property type="match status" value="2"/>
</dbReference>
<evidence type="ECO:0000259" key="9">
    <source>
        <dbReference type="PROSITE" id="PS50016"/>
    </source>
</evidence>